<organism evidence="4 5">
    <name type="scientific">Rubrivivax gelatinosus</name>
    <name type="common">Rhodocyclus gelatinosus</name>
    <name type="synonym">Rhodopseudomonas gelatinosa</name>
    <dbReference type="NCBI Taxonomy" id="28068"/>
    <lineage>
        <taxon>Bacteria</taxon>
        <taxon>Pseudomonadati</taxon>
        <taxon>Pseudomonadota</taxon>
        <taxon>Betaproteobacteria</taxon>
        <taxon>Burkholderiales</taxon>
        <taxon>Sphaerotilaceae</taxon>
        <taxon>Rubrivivax</taxon>
    </lineage>
</organism>
<dbReference type="InterPro" id="IPR014155">
    <property type="entry name" value="VirB11"/>
</dbReference>
<protein>
    <recommendedName>
        <fullName evidence="2">Type IV secretion system protein</fullName>
    </recommendedName>
</protein>
<evidence type="ECO:0000313" key="4">
    <source>
        <dbReference type="EMBL" id="TCP03407.1"/>
    </source>
</evidence>
<evidence type="ECO:0000256" key="2">
    <source>
        <dbReference type="RuleBase" id="RU366071"/>
    </source>
</evidence>
<dbReference type="CDD" id="cd01130">
    <property type="entry name" value="VirB11-like_ATPase"/>
    <property type="match status" value="1"/>
</dbReference>
<dbReference type="RefSeq" id="WP_132645923.1">
    <property type="nucleotide sequence ID" value="NZ_CP181386.1"/>
</dbReference>
<dbReference type="GO" id="GO:0005524">
    <property type="term" value="F:ATP binding"/>
    <property type="evidence" value="ECO:0007669"/>
    <property type="project" value="UniProtKB-UniRule"/>
</dbReference>
<name>A0A4R2MF87_RUBGE</name>
<keyword evidence="2" id="KW-0472">Membrane</keyword>
<dbReference type="GO" id="GO:0044097">
    <property type="term" value="P:secretion by the type IV secretion system"/>
    <property type="evidence" value="ECO:0007669"/>
    <property type="project" value="InterPro"/>
</dbReference>
<accession>A0A4R2MF87</accession>
<comment type="similarity">
    <text evidence="1 2">Belongs to the GSP E family.</text>
</comment>
<dbReference type="InterPro" id="IPR027417">
    <property type="entry name" value="P-loop_NTPase"/>
</dbReference>
<dbReference type="Pfam" id="PF00437">
    <property type="entry name" value="T2SSE"/>
    <property type="match status" value="1"/>
</dbReference>
<comment type="caution">
    <text evidence="4">The sequence shown here is derived from an EMBL/GenBank/DDBJ whole genome shotgun (WGS) entry which is preliminary data.</text>
</comment>
<dbReference type="GO" id="GO:0005886">
    <property type="term" value="C:plasma membrane"/>
    <property type="evidence" value="ECO:0007669"/>
    <property type="project" value="UniProtKB-SubCell"/>
</dbReference>
<dbReference type="Proteomes" id="UP000295106">
    <property type="component" value="Unassembled WGS sequence"/>
</dbReference>
<dbReference type="OrthoDB" id="9810761at2"/>
<dbReference type="InterPro" id="IPR001482">
    <property type="entry name" value="T2SS/T4SS_dom"/>
</dbReference>
<keyword evidence="2" id="KW-1003">Cell membrane</keyword>
<dbReference type="AlphaFoldDB" id="A0A4R2MF87"/>
<dbReference type="GeneID" id="99685734"/>
<dbReference type="Gene3D" id="3.30.450.90">
    <property type="match status" value="1"/>
</dbReference>
<gene>
    <name evidence="4" type="ORF">EV684_104128</name>
</gene>
<sequence>MHAALEATRRDGAAWNGDATSVTEFLRPLQQHLDAPGVLEVCINRPGELLVETGGGWRTLPAPEMTLERCLSLATAVATWTDQQVNQERPLLSATLPGGQRAQFVIPPAVTRGTVSITIRRPADVIRTLDDFDREGLFARAAPPEGERARRMQPFEQRLLELQSRGHWADFLRLAVRERQTIVVSGRTGSGKTSLMKGLCEEVPRHERLVTIEDTAELELAGHTNAVHLFYSKDAQGTARVSAKSLLEACLRMRPDRIFLAELRGEECFSFVRLAASGHPGSITTAHAGSCALALEQMALMIRESGAGGGLRMDEIKQLLSMVVDVIVQIEHDERGRHVSEVRYQPRALRLASGTAALGGGQ</sequence>
<dbReference type="GO" id="GO:0043684">
    <property type="term" value="C:type IV secretion system complex"/>
    <property type="evidence" value="ECO:0007669"/>
    <property type="project" value="UniProtKB-UniRule"/>
</dbReference>
<dbReference type="InterPro" id="IPR050921">
    <property type="entry name" value="T4SS_GSP_E_ATPase"/>
</dbReference>
<dbReference type="EMBL" id="SLXD01000004">
    <property type="protein sequence ID" value="TCP03407.1"/>
    <property type="molecule type" value="Genomic_DNA"/>
</dbReference>
<evidence type="ECO:0000256" key="1">
    <source>
        <dbReference type="ARBA" id="ARBA00006611"/>
    </source>
</evidence>
<proteinExistence type="inferred from homology"/>
<keyword evidence="2" id="KW-0067">ATP-binding</keyword>
<keyword evidence="2" id="KW-0547">Nucleotide-binding</keyword>
<feature type="domain" description="Bacterial type II secretion system protein E" evidence="3">
    <location>
        <begin position="168"/>
        <end position="324"/>
    </location>
</feature>
<dbReference type="PANTHER" id="PTHR30486:SF6">
    <property type="entry name" value="TYPE IV PILUS RETRACTATION ATPASE PILT"/>
    <property type="match status" value="1"/>
</dbReference>
<dbReference type="SUPFAM" id="SSF52540">
    <property type="entry name" value="P-loop containing nucleoside triphosphate hydrolases"/>
    <property type="match status" value="1"/>
</dbReference>
<comment type="subcellular location">
    <subcellularLocation>
        <location evidence="2">Cell inner membrane</location>
        <topology evidence="2">Peripheral membrane protein</topology>
        <orientation evidence="2">Cytoplasmic side</orientation>
    </subcellularLocation>
</comment>
<dbReference type="PANTHER" id="PTHR30486">
    <property type="entry name" value="TWITCHING MOTILITY PROTEIN PILT"/>
    <property type="match status" value="1"/>
</dbReference>
<comment type="function">
    <text evidence="2">Part of the Type IV secretion system.</text>
</comment>
<dbReference type="Gene3D" id="3.40.50.300">
    <property type="entry name" value="P-loop containing nucleotide triphosphate hydrolases"/>
    <property type="match status" value="1"/>
</dbReference>
<dbReference type="NCBIfam" id="TIGR02788">
    <property type="entry name" value="VirB11"/>
    <property type="match status" value="1"/>
</dbReference>
<dbReference type="GO" id="GO:0016887">
    <property type="term" value="F:ATP hydrolysis activity"/>
    <property type="evidence" value="ECO:0007669"/>
    <property type="project" value="InterPro"/>
</dbReference>
<keyword evidence="2" id="KW-0997">Cell inner membrane</keyword>
<evidence type="ECO:0000313" key="5">
    <source>
        <dbReference type="Proteomes" id="UP000295106"/>
    </source>
</evidence>
<evidence type="ECO:0000259" key="3">
    <source>
        <dbReference type="Pfam" id="PF00437"/>
    </source>
</evidence>
<reference evidence="4 5" key="1">
    <citation type="submission" date="2019-03" db="EMBL/GenBank/DDBJ databases">
        <title>Genomic Encyclopedia of Type Strains, Phase IV (KMG-IV): sequencing the most valuable type-strain genomes for metagenomic binning, comparative biology and taxonomic classification.</title>
        <authorList>
            <person name="Goeker M."/>
        </authorList>
    </citation>
    <scope>NUCLEOTIDE SEQUENCE [LARGE SCALE GENOMIC DNA]</scope>
    <source>
        <strain evidence="4 5">DSM 1709</strain>
    </source>
</reference>